<evidence type="ECO:0000256" key="3">
    <source>
        <dbReference type="ARBA" id="ARBA00001956"/>
    </source>
</evidence>
<reference evidence="28 29" key="1">
    <citation type="journal article" date="2016" name="Nat. Commun.">
        <title>Thousands of microbial genomes shed light on interconnected biogeochemical processes in an aquifer system.</title>
        <authorList>
            <person name="Anantharaman K."/>
            <person name="Brown C.T."/>
            <person name="Hug L.A."/>
            <person name="Sharon I."/>
            <person name="Castelle C.J."/>
            <person name="Probst A.J."/>
            <person name="Thomas B.C."/>
            <person name="Singh A."/>
            <person name="Wilkins M.J."/>
            <person name="Karaoz U."/>
            <person name="Brodie E.L."/>
            <person name="Williams K.H."/>
            <person name="Hubbard S.S."/>
            <person name="Banfield J.F."/>
        </authorList>
    </citation>
    <scope>NUCLEOTIDE SEQUENCE [LARGE SCALE GENOMIC DNA]</scope>
</reference>
<dbReference type="Proteomes" id="UP000177230">
    <property type="component" value="Unassembled WGS sequence"/>
</dbReference>
<evidence type="ECO:0000259" key="25">
    <source>
        <dbReference type="PROSITE" id="PS50974"/>
    </source>
</evidence>
<evidence type="ECO:0000259" key="23">
    <source>
        <dbReference type="PROSITE" id="PS50970"/>
    </source>
</evidence>
<name>A0A1F5RHN7_9BACT</name>
<evidence type="ECO:0000256" key="22">
    <source>
        <dbReference type="PROSITE-ProRule" id="PRU00333"/>
    </source>
</evidence>
<dbReference type="PROSITE" id="PS50970">
    <property type="entry name" value="HCY"/>
    <property type="match status" value="1"/>
</dbReference>
<keyword evidence="8 19" id="KW-0489">Methyltransferase</keyword>
<dbReference type="Pfam" id="PF00809">
    <property type="entry name" value="Pterin_bind"/>
    <property type="match status" value="1"/>
</dbReference>
<dbReference type="PROSITE" id="PS51332">
    <property type="entry name" value="B12_BINDING"/>
    <property type="match status" value="1"/>
</dbReference>
<dbReference type="SMART" id="SM01018">
    <property type="entry name" value="B12-binding_2"/>
    <property type="match status" value="1"/>
</dbReference>
<feature type="binding site" evidence="21">
    <location>
        <position position="772"/>
    </location>
    <ligand>
        <name>methylcob(III)alamin</name>
        <dbReference type="ChEBI" id="CHEBI:28115"/>
    </ligand>
</feature>
<dbReference type="InterPro" id="IPR011005">
    <property type="entry name" value="Dihydropteroate_synth-like_sf"/>
</dbReference>
<dbReference type="SUPFAM" id="SSF51717">
    <property type="entry name" value="Dihydropteroate synthetase-like"/>
    <property type="match status" value="1"/>
</dbReference>
<dbReference type="SUPFAM" id="SSF56507">
    <property type="entry name" value="Methionine synthase activation domain-like"/>
    <property type="match status" value="1"/>
</dbReference>
<dbReference type="InterPro" id="IPR036594">
    <property type="entry name" value="Meth_synthase_dom"/>
</dbReference>
<evidence type="ECO:0000256" key="5">
    <source>
        <dbReference type="ARBA" id="ARBA00010398"/>
    </source>
</evidence>
<dbReference type="FunFam" id="3.20.20.20:FF:000007">
    <property type="entry name" value="Methionine synthase"/>
    <property type="match status" value="1"/>
</dbReference>
<feature type="domain" description="B12-binding N-terminal" evidence="27">
    <location>
        <begin position="621"/>
        <end position="714"/>
    </location>
</feature>
<dbReference type="SUPFAM" id="SSF52242">
    <property type="entry name" value="Cobalamin (vitamin B12)-binding domain"/>
    <property type="match status" value="1"/>
</dbReference>
<feature type="domain" description="Pterin-binding" evidence="24">
    <location>
        <begin position="336"/>
        <end position="591"/>
    </location>
</feature>
<dbReference type="Pfam" id="PF02965">
    <property type="entry name" value="Met_synt_B12"/>
    <property type="match status" value="1"/>
</dbReference>
<keyword evidence="12 19" id="KW-0949">S-adenosyl-L-methionine</keyword>
<dbReference type="InterPro" id="IPR050554">
    <property type="entry name" value="Met_Synthase/Corrinoid"/>
</dbReference>
<accession>A0A1F5RHN7</accession>
<dbReference type="GO" id="GO:0046653">
    <property type="term" value="P:tetrahydrofolate metabolic process"/>
    <property type="evidence" value="ECO:0007669"/>
    <property type="project" value="TreeGrafter"/>
</dbReference>
<dbReference type="Pfam" id="PF02310">
    <property type="entry name" value="B12-binding"/>
    <property type="match status" value="1"/>
</dbReference>
<evidence type="ECO:0000256" key="20">
    <source>
        <dbReference type="PIRSR" id="PIRSR000381-1"/>
    </source>
</evidence>
<dbReference type="InterPro" id="IPR011822">
    <property type="entry name" value="MetH"/>
</dbReference>
<feature type="binding site" evidence="20 22">
    <location>
        <position position="291"/>
    </location>
    <ligand>
        <name>Zn(2+)</name>
        <dbReference type="ChEBI" id="CHEBI:29105"/>
    </ligand>
</feature>
<dbReference type="InterPro" id="IPR037010">
    <property type="entry name" value="VitB12-dep_Met_synth_activ_sf"/>
</dbReference>
<keyword evidence="11 19" id="KW-0808">Transferase</keyword>
<keyword evidence="9 19" id="KW-0028">Amino-acid biosynthesis</keyword>
<keyword evidence="13 19" id="KW-0479">Metal-binding</keyword>
<evidence type="ECO:0000256" key="17">
    <source>
        <dbReference type="ARBA" id="ARBA00023285"/>
    </source>
</evidence>
<feature type="binding site" description="axial binding residue" evidence="20">
    <location>
        <position position="727"/>
    </location>
    <ligand>
        <name>methylcob(III)alamin</name>
        <dbReference type="ChEBI" id="CHEBI:28115"/>
    </ligand>
    <ligandPart>
        <name>Co</name>
        <dbReference type="ChEBI" id="CHEBI:27638"/>
    </ligandPart>
</feature>
<dbReference type="InterPro" id="IPR003759">
    <property type="entry name" value="Cbl-bd_cap"/>
</dbReference>
<dbReference type="EMBL" id="MFFM01000009">
    <property type="protein sequence ID" value="OGF14057.1"/>
    <property type="molecule type" value="Genomic_DNA"/>
</dbReference>
<evidence type="ECO:0000256" key="15">
    <source>
        <dbReference type="ARBA" id="ARBA00022833"/>
    </source>
</evidence>
<evidence type="ECO:0000256" key="14">
    <source>
        <dbReference type="ARBA" id="ARBA00022737"/>
    </source>
</evidence>
<comment type="cofactor">
    <cofactor evidence="2 19 22">
        <name>Zn(2+)</name>
        <dbReference type="ChEBI" id="CHEBI:29105"/>
    </cofactor>
</comment>
<keyword evidence="17 19" id="KW-0170">Cobalt</keyword>
<feature type="binding site" evidence="21">
    <location>
        <position position="828"/>
    </location>
    <ligand>
        <name>methylcob(III)alamin</name>
        <dbReference type="ChEBI" id="CHEBI:28115"/>
    </ligand>
</feature>
<dbReference type="UniPathway" id="UPA00051">
    <property type="reaction ID" value="UER00081"/>
</dbReference>
<dbReference type="PIRSF" id="PIRSF000381">
    <property type="entry name" value="MetH"/>
    <property type="match status" value="1"/>
</dbReference>
<feature type="binding site" evidence="21">
    <location>
        <position position="877"/>
    </location>
    <ligand>
        <name>S-adenosyl-L-methionine</name>
        <dbReference type="ChEBI" id="CHEBI:59789"/>
    </ligand>
</feature>
<keyword evidence="14" id="KW-0677">Repeat</keyword>
<dbReference type="InterPro" id="IPR036589">
    <property type="entry name" value="HCY_dom_sf"/>
</dbReference>
<dbReference type="SUPFAM" id="SSF82282">
    <property type="entry name" value="Homocysteine S-methyltransferase"/>
    <property type="match status" value="1"/>
</dbReference>
<comment type="cofactor">
    <cofactor evidence="3 19 20">
        <name>methylcob(III)alamin</name>
        <dbReference type="ChEBI" id="CHEBI:28115"/>
    </cofactor>
</comment>
<evidence type="ECO:0000256" key="11">
    <source>
        <dbReference type="ARBA" id="ARBA00022679"/>
    </source>
</evidence>
<dbReference type="Gene3D" id="3.20.20.330">
    <property type="entry name" value="Homocysteine-binding-like domain"/>
    <property type="match status" value="1"/>
</dbReference>
<comment type="function">
    <text evidence="18 19">Catalyzes the transfer of a methyl group from methyl-cobalamin to homocysteine, yielding enzyme-bound cob(I)alamin and methionine. Subsequently, remethylates the cofactor using methyltetrahydrofolate.</text>
</comment>
<protein>
    <recommendedName>
        <fullName evidence="7 19">Methionine synthase</fullName>
        <ecNumber evidence="6 19">2.1.1.13</ecNumber>
    </recommendedName>
    <alternativeName>
        <fullName evidence="19">5-methyltetrahydrofolate--homocysteine methyltransferase</fullName>
    </alternativeName>
</protein>
<dbReference type="GO" id="GO:0008270">
    <property type="term" value="F:zinc ion binding"/>
    <property type="evidence" value="ECO:0007669"/>
    <property type="project" value="UniProtKB-UniRule"/>
</dbReference>
<evidence type="ECO:0000256" key="18">
    <source>
        <dbReference type="ARBA" id="ARBA00025552"/>
    </source>
</evidence>
<evidence type="ECO:0000256" key="10">
    <source>
        <dbReference type="ARBA" id="ARBA00022628"/>
    </source>
</evidence>
<dbReference type="PANTHER" id="PTHR45833:SF1">
    <property type="entry name" value="METHIONINE SYNTHASE"/>
    <property type="match status" value="1"/>
</dbReference>
<comment type="domain">
    <text evidence="19">Modular enzyme with four functionally distinct domains. The isolated Hcy-binding domain catalyzes methyl transfer from free methylcobalamin to homocysteine. The Hcy-binding domain in association with the pterin-binding domain catalyzes the methylation of cob(I)alamin by methyltetrahydrofolate and the methylation of homocysteine. The B12-binding domain binds the cofactor. The AdoMet activation domain binds S-adenosyl-L-methionine. Under aerobic conditions cob(I)alamin can be converted to inactive cob(II)alamin. Reductive methylation by S-adenosyl-L-methionine and flavodoxin regenerates methylcobalamin.</text>
</comment>
<dbReference type="GO" id="GO:0032259">
    <property type="term" value="P:methylation"/>
    <property type="evidence" value="ECO:0007669"/>
    <property type="project" value="UniProtKB-KW"/>
</dbReference>
<evidence type="ECO:0000256" key="19">
    <source>
        <dbReference type="PIRNR" id="PIRNR000381"/>
    </source>
</evidence>
<evidence type="ECO:0000313" key="28">
    <source>
        <dbReference type="EMBL" id="OGF14057.1"/>
    </source>
</evidence>
<evidence type="ECO:0000256" key="8">
    <source>
        <dbReference type="ARBA" id="ARBA00022603"/>
    </source>
</evidence>
<evidence type="ECO:0000256" key="13">
    <source>
        <dbReference type="ARBA" id="ARBA00022723"/>
    </source>
</evidence>
<dbReference type="InterPro" id="IPR004223">
    <property type="entry name" value="VitB12-dep_Met_synth_activ_dom"/>
</dbReference>
<evidence type="ECO:0000256" key="4">
    <source>
        <dbReference type="ARBA" id="ARBA00005178"/>
    </source>
</evidence>
<dbReference type="PANTHER" id="PTHR45833">
    <property type="entry name" value="METHIONINE SYNTHASE"/>
    <property type="match status" value="1"/>
</dbReference>
<comment type="similarity">
    <text evidence="5">Belongs to the vitamin-B12 dependent methionine synthase family.</text>
</comment>
<evidence type="ECO:0000259" key="26">
    <source>
        <dbReference type="PROSITE" id="PS51332"/>
    </source>
</evidence>
<evidence type="ECO:0000313" key="29">
    <source>
        <dbReference type="Proteomes" id="UP000177230"/>
    </source>
</evidence>
<evidence type="ECO:0000256" key="12">
    <source>
        <dbReference type="ARBA" id="ARBA00022691"/>
    </source>
</evidence>
<evidence type="ECO:0000256" key="21">
    <source>
        <dbReference type="PIRSR" id="PIRSR000381-2"/>
    </source>
</evidence>
<dbReference type="Pfam" id="PF02574">
    <property type="entry name" value="S-methyl_trans"/>
    <property type="match status" value="1"/>
</dbReference>
<dbReference type="GO" id="GO:0008705">
    <property type="term" value="F:methionine synthase activity"/>
    <property type="evidence" value="ECO:0007669"/>
    <property type="project" value="UniProtKB-UniRule"/>
</dbReference>
<dbReference type="InterPro" id="IPR000489">
    <property type="entry name" value="Pterin-binding_dom"/>
</dbReference>
<dbReference type="InterPro" id="IPR036724">
    <property type="entry name" value="Cobalamin-bd_sf"/>
</dbReference>
<sequence length="1082" mass="118750">MIGKSDLIKQAKKHILVFDGAMGTYLKELGITADDYQDHPGCNEYLAVSRPDLISQVHRDYLTAGADIIETDTFGGAPHILAEHGLKAGAFEINQTAASLARGAAGEFTTARHPRFVAGSMGPGSRIPSLGQVSFDDLKGSYSIQAEGLLAGGVDLFLVETCQDILQAKAAVAAIREVQAKRSLIKPILVQFTIDQGGRTLTGSDISALLASMESWEIDAIGLNCSLGPEGLAEAVYYLGHNSPKLLSLLPNAGLPRMKNGQLYYDLGPEQFTRSMEGFARNPGLNFAGGCCGTGPKYIKMLSERLKDIPPRRPAKITARISSLYQSQEIAVSPKPLLIGERTNASGSKAFRELLEKDDLQGMAAMACSQEKEGAHAIDLSLARPGRDEVDDYRRLCFLLNTRCRLPVMIDSTDPEAVEAALKNLSGRSIINSINLEDGGAKARKILTLCRQYGAAVVCLTIDEKGMAHTAARKVAIARRLASLSLKHGLTHQDLFFDTLTFTLGSGDRSLSRAGLESLEAIAELKKIFPDSFTVLGVSNISYGLPPEARKALNSVFLQRAITAGLDAAIIHPGKIMPLNRIPRQAVELCDDLIFDRRKGQSSPLELILNYFSGKPETAPPKTRLRKLTSQKQLQQSIIRGEEKDLTDNIRLLLKDHDPVTIIDRILLPAMDQVGKLFGRGEMQLPFVLRSAEVMQKAVDILKPHLKGRRTSRTGTIVIATVRGDIHDIGKNLAGLILTANGYQVIDLGIRQTAEDILLAVRRHKPMAIGLSGLLVESARAMSEYLEVFSGSGLTIPVLCGGAALNESFVKKELQPRYQGKVFFAGDAMDGLKIVQSLDKKQAGSSKTSKAKSRRMPKDSITVVKRIPLAELLGLLDKKTLFEKRWQMVSKMSRGKKKELQLAEAQKNFDLLVNGCLRGEIFEPKMIYGVFKAKWDKPVIKLQFLKGAKPLELIFSAKFADRMMGNNNGRDFTVGLQVVTLGNKLKREFARLKKQNKIREQFLLYGLSAELTEALAKWAQERTQRAMGLAGTKRLSPGYPVWPELSEQKKVFFLLKPQRIGIRLSPAWQMDPEFSTSAMVIK</sequence>
<evidence type="ECO:0000256" key="16">
    <source>
        <dbReference type="ARBA" id="ARBA00023167"/>
    </source>
</evidence>
<evidence type="ECO:0000259" key="27">
    <source>
        <dbReference type="PROSITE" id="PS51337"/>
    </source>
</evidence>
<feature type="domain" description="AdoMet activation" evidence="25">
    <location>
        <begin position="1034"/>
        <end position="1082"/>
    </location>
</feature>
<dbReference type="Pfam" id="PF02607">
    <property type="entry name" value="B12-binding_2"/>
    <property type="match status" value="1"/>
</dbReference>
<feature type="binding site" evidence="20 22">
    <location>
        <position position="292"/>
    </location>
    <ligand>
        <name>Zn(2+)</name>
        <dbReference type="ChEBI" id="CHEBI:29105"/>
    </ligand>
</feature>
<dbReference type="SUPFAM" id="SSF47644">
    <property type="entry name" value="Methionine synthase domain"/>
    <property type="match status" value="1"/>
</dbReference>
<feature type="binding site" evidence="20 22">
    <location>
        <position position="225"/>
    </location>
    <ligand>
        <name>Zn(2+)</name>
        <dbReference type="ChEBI" id="CHEBI:29105"/>
    </ligand>
</feature>
<comment type="catalytic activity">
    <reaction evidence="1 19">
        <text>(6S)-5-methyl-5,6,7,8-tetrahydrofolate + L-homocysteine = (6S)-5,6,7,8-tetrahydrofolate + L-methionine</text>
        <dbReference type="Rhea" id="RHEA:11172"/>
        <dbReference type="ChEBI" id="CHEBI:18608"/>
        <dbReference type="ChEBI" id="CHEBI:57453"/>
        <dbReference type="ChEBI" id="CHEBI:57844"/>
        <dbReference type="ChEBI" id="CHEBI:58199"/>
        <dbReference type="EC" id="2.1.1.13"/>
    </reaction>
</comment>
<dbReference type="FunFam" id="3.20.20.330:FF:000001">
    <property type="entry name" value="Methionine synthase"/>
    <property type="match status" value="1"/>
</dbReference>
<feature type="binding site" evidence="21">
    <location>
        <begin position="724"/>
        <end position="728"/>
    </location>
    <ligand>
        <name>methylcob(III)alamin</name>
        <dbReference type="ChEBI" id="CHEBI:28115"/>
    </ligand>
</feature>
<evidence type="ECO:0000256" key="9">
    <source>
        <dbReference type="ARBA" id="ARBA00022605"/>
    </source>
</evidence>
<dbReference type="InterPro" id="IPR003726">
    <property type="entry name" value="HCY_dom"/>
</dbReference>
<evidence type="ECO:0000256" key="6">
    <source>
        <dbReference type="ARBA" id="ARBA00012032"/>
    </source>
</evidence>
<dbReference type="Gene3D" id="3.40.50.280">
    <property type="entry name" value="Cobalamin-binding domain"/>
    <property type="match status" value="1"/>
</dbReference>
<evidence type="ECO:0000256" key="1">
    <source>
        <dbReference type="ARBA" id="ARBA00001700"/>
    </source>
</evidence>
<feature type="binding site" evidence="21">
    <location>
        <position position="1034"/>
    </location>
    <ligand>
        <name>S-adenosyl-L-methionine</name>
        <dbReference type="ChEBI" id="CHEBI:59789"/>
    </ligand>
</feature>
<dbReference type="Gene3D" id="3.10.196.10">
    <property type="entry name" value="Vitamin B12-dependent methionine synthase, activation domain"/>
    <property type="match status" value="1"/>
</dbReference>
<keyword evidence="16 19" id="KW-0486">Methionine biosynthesis</keyword>
<feature type="domain" description="Hcy-binding" evidence="23">
    <location>
        <begin position="4"/>
        <end position="306"/>
    </location>
</feature>
<dbReference type="AlphaFoldDB" id="A0A1F5RHN7"/>
<gene>
    <name evidence="28" type="ORF">A2024_05860</name>
</gene>
<feature type="domain" description="B12-binding" evidence="26">
    <location>
        <begin position="714"/>
        <end position="848"/>
    </location>
</feature>
<dbReference type="GO" id="GO:0031419">
    <property type="term" value="F:cobalamin binding"/>
    <property type="evidence" value="ECO:0007669"/>
    <property type="project" value="UniProtKB-UniRule"/>
</dbReference>
<comment type="caution">
    <text evidence="28">The sequence shown here is derived from an EMBL/GenBank/DDBJ whole genome shotgun (WGS) entry which is preliminary data.</text>
</comment>
<dbReference type="Gene3D" id="1.10.1240.10">
    <property type="entry name" value="Methionine synthase domain"/>
    <property type="match status" value="1"/>
</dbReference>
<organism evidence="28 29">
    <name type="scientific">Candidatus Edwardsbacteria bacterium GWF2_54_11</name>
    <dbReference type="NCBI Taxonomy" id="1817851"/>
    <lineage>
        <taxon>Bacteria</taxon>
        <taxon>Candidatus Edwardsiibacteriota</taxon>
    </lineage>
</organism>
<proteinExistence type="inferred from homology"/>
<dbReference type="PROSITE" id="PS50972">
    <property type="entry name" value="PTERIN_BINDING"/>
    <property type="match status" value="1"/>
</dbReference>
<dbReference type="Gene3D" id="3.20.20.20">
    <property type="entry name" value="Dihydropteroate synthase-like"/>
    <property type="match status" value="1"/>
</dbReference>
<dbReference type="GO" id="GO:0005829">
    <property type="term" value="C:cytosol"/>
    <property type="evidence" value="ECO:0007669"/>
    <property type="project" value="TreeGrafter"/>
</dbReference>
<dbReference type="PROSITE" id="PS51337">
    <property type="entry name" value="B12_BINDING_NTER"/>
    <property type="match status" value="1"/>
</dbReference>
<dbReference type="InterPro" id="IPR006158">
    <property type="entry name" value="Cobalamin-bd"/>
</dbReference>
<evidence type="ECO:0000256" key="2">
    <source>
        <dbReference type="ARBA" id="ARBA00001947"/>
    </source>
</evidence>
<dbReference type="EC" id="2.1.1.13" evidence="6 19"/>
<dbReference type="GO" id="GO:0050667">
    <property type="term" value="P:homocysteine metabolic process"/>
    <property type="evidence" value="ECO:0007669"/>
    <property type="project" value="TreeGrafter"/>
</dbReference>
<keyword evidence="15 19" id="KW-0862">Zinc</keyword>
<comment type="pathway">
    <text evidence="4 19">Amino-acid biosynthesis; L-methionine biosynthesis via de novo pathway; L-methionine from L-homocysteine (MetH route): step 1/1.</text>
</comment>
<dbReference type="PROSITE" id="PS50974">
    <property type="entry name" value="ADOMET_ACTIVATION"/>
    <property type="match status" value="1"/>
</dbReference>
<evidence type="ECO:0000259" key="24">
    <source>
        <dbReference type="PROSITE" id="PS50972"/>
    </source>
</evidence>
<evidence type="ECO:0000256" key="7">
    <source>
        <dbReference type="ARBA" id="ARBA00013998"/>
    </source>
</evidence>
<keyword evidence="10 19" id="KW-0846">Cobalamin</keyword>